<keyword evidence="1" id="KW-0812">Transmembrane</keyword>
<dbReference type="Pfam" id="PF05795">
    <property type="entry name" value="Plasmodium_Vir"/>
    <property type="match status" value="1"/>
</dbReference>
<organism evidence="2 3">
    <name type="scientific">Plasmodium gonderi</name>
    <dbReference type="NCBI Taxonomy" id="77519"/>
    <lineage>
        <taxon>Eukaryota</taxon>
        <taxon>Sar</taxon>
        <taxon>Alveolata</taxon>
        <taxon>Apicomplexa</taxon>
        <taxon>Aconoidasida</taxon>
        <taxon>Haemosporida</taxon>
        <taxon>Plasmodiidae</taxon>
        <taxon>Plasmodium</taxon>
        <taxon>Plasmodium (Plasmodium)</taxon>
    </lineage>
</organism>
<dbReference type="Proteomes" id="UP000195521">
    <property type="component" value="Unassembled WGS sequence"/>
</dbReference>
<name>A0A1Y1JSR1_PLAGO</name>
<feature type="transmembrane region" description="Helical" evidence="1">
    <location>
        <begin position="250"/>
        <end position="273"/>
    </location>
</feature>
<keyword evidence="3" id="KW-1185">Reference proteome</keyword>
<evidence type="ECO:0000256" key="1">
    <source>
        <dbReference type="SAM" id="Phobius"/>
    </source>
</evidence>
<protein>
    <submittedName>
        <fullName evidence="2">Variable surface protein</fullName>
    </submittedName>
</protein>
<dbReference type="GeneID" id="39745303"/>
<dbReference type="AlphaFoldDB" id="A0A1Y1JSR1"/>
<keyword evidence="1" id="KW-0472">Membrane</keyword>
<dbReference type="OrthoDB" id="381216at2759"/>
<comment type="caution">
    <text evidence="2">The sequence shown here is derived from an EMBL/GenBank/DDBJ whole genome shotgun (WGS) entry which is preliminary data.</text>
</comment>
<evidence type="ECO:0000313" key="3">
    <source>
        <dbReference type="Proteomes" id="UP000195521"/>
    </source>
</evidence>
<gene>
    <name evidence="2" type="ORF">PGO_003275</name>
</gene>
<reference evidence="3" key="1">
    <citation type="submission" date="2017-04" db="EMBL/GenBank/DDBJ databases">
        <title>Plasmodium gonderi genome.</title>
        <authorList>
            <person name="Arisue N."/>
            <person name="Honma H."/>
            <person name="Kawai S."/>
            <person name="Tougan T."/>
            <person name="Tanabe K."/>
            <person name="Horii T."/>
        </authorList>
    </citation>
    <scope>NUCLEOTIDE SEQUENCE [LARGE SCALE GENOMIC DNA]</scope>
    <source>
        <strain evidence="3">ATCC 30045</strain>
    </source>
</reference>
<sequence>MGNTQVSKTLLTFKDIFPTCKSLYNNILHQGINQNVIKKIGLVCNSFSNTYTPNALTYNSFYSTCQKLGLYLHELKNMKEDKRKPYCNFYIYELKREAKNKSPIVVSFDDLHKKLIDAYSISGVRIPDVCKEYVSKMNDDVFDIFEMFDKLYDDFKNFKNQKTTMQDYVRLFVIKYDKILEKNKNINNNTIFEELDKHKREFDEYKQRNPYACGNDLLNCSLMIPPINTTKAEALSGDTASSVTWTSTGVLFFAIFIIMFILYNYTAFGSYFLRRRRKLRNKWYTKNKKHYELMKLYEQSQKNIIQNKHNILYNSVD</sequence>
<accession>A0A1Y1JSR1</accession>
<dbReference type="RefSeq" id="XP_028547084.1">
    <property type="nucleotide sequence ID" value="XM_028691283.1"/>
</dbReference>
<dbReference type="EMBL" id="BDQF01000361">
    <property type="protein sequence ID" value="GAW84495.1"/>
    <property type="molecule type" value="Genomic_DNA"/>
</dbReference>
<keyword evidence="1" id="KW-1133">Transmembrane helix</keyword>
<proteinExistence type="predicted"/>
<dbReference type="InterPro" id="IPR008780">
    <property type="entry name" value="Plasmodium_Vir"/>
</dbReference>
<evidence type="ECO:0000313" key="2">
    <source>
        <dbReference type="EMBL" id="GAW84495.1"/>
    </source>
</evidence>